<dbReference type="EMBL" id="CM042031">
    <property type="protein sequence ID" value="KAI3783756.1"/>
    <property type="molecule type" value="Genomic_DNA"/>
</dbReference>
<proteinExistence type="predicted"/>
<evidence type="ECO:0000313" key="2">
    <source>
        <dbReference type="Proteomes" id="UP001056120"/>
    </source>
</evidence>
<gene>
    <name evidence="1" type="ORF">L1987_42842</name>
</gene>
<organism evidence="1 2">
    <name type="scientific">Smallanthus sonchifolius</name>
    <dbReference type="NCBI Taxonomy" id="185202"/>
    <lineage>
        <taxon>Eukaryota</taxon>
        <taxon>Viridiplantae</taxon>
        <taxon>Streptophyta</taxon>
        <taxon>Embryophyta</taxon>
        <taxon>Tracheophyta</taxon>
        <taxon>Spermatophyta</taxon>
        <taxon>Magnoliopsida</taxon>
        <taxon>eudicotyledons</taxon>
        <taxon>Gunneridae</taxon>
        <taxon>Pentapetalae</taxon>
        <taxon>asterids</taxon>
        <taxon>campanulids</taxon>
        <taxon>Asterales</taxon>
        <taxon>Asteraceae</taxon>
        <taxon>Asteroideae</taxon>
        <taxon>Heliantheae alliance</taxon>
        <taxon>Millerieae</taxon>
        <taxon>Smallanthus</taxon>
    </lineage>
</organism>
<protein>
    <submittedName>
        <fullName evidence="1">Uncharacterized protein</fullName>
    </submittedName>
</protein>
<comment type="caution">
    <text evidence="1">The sequence shown here is derived from an EMBL/GenBank/DDBJ whole genome shotgun (WGS) entry which is preliminary data.</text>
</comment>
<evidence type="ECO:0000313" key="1">
    <source>
        <dbReference type="EMBL" id="KAI3783756.1"/>
    </source>
</evidence>
<dbReference type="Proteomes" id="UP001056120">
    <property type="component" value="Linkage Group LG14"/>
</dbReference>
<keyword evidence="2" id="KW-1185">Reference proteome</keyword>
<name>A0ACB9GKN1_9ASTR</name>
<sequence>MAGSDHPARAQNRPSGEDDEGSGGLRPAALAERKSEDDGDGRGCGCVTMTEKAAAAARVCGTSSDDLQERDPGYGEDETLPG</sequence>
<reference evidence="1 2" key="2">
    <citation type="journal article" date="2022" name="Mol. Ecol. Resour.">
        <title>The genomes of chicory, endive, great burdock and yacon provide insights into Asteraceae paleo-polyploidization history and plant inulin production.</title>
        <authorList>
            <person name="Fan W."/>
            <person name="Wang S."/>
            <person name="Wang H."/>
            <person name="Wang A."/>
            <person name="Jiang F."/>
            <person name="Liu H."/>
            <person name="Zhao H."/>
            <person name="Xu D."/>
            <person name="Zhang Y."/>
        </authorList>
    </citation>
    <scope>NUCLEOTIDE SEQUENCE [LARGE SCALE GENOMIC DNA]</scope>
    <source>
        <strain evidence="2">cv. Yunnan</strain>
        <tissue evidence="1">Leaves</tissue>
    </source>
</reference>
<accession>A0ACB9GKN1</accession>
<reference evidence="2" key="1">
    <citation type="journal article" date="2022" name="Mol. Ecol. Resour.">
        <title>The genomes of chicory, endive, great burdock and yacon provide insights into Asteraceae palaeo-polyploidization history and plant inulin production.</title>
        <authorList>
            <person name="Fan W."/>
            <person name="Wang S."/>
            <person name="Wang H."/>
            <person name="Wang A."/>
            <person name="Jiang F."/>
            <person name="Liu H."/>
            <person name="Zhao H."/>
            <person name="Xu D."/>
            <person name="Zhang Y."/>
        </authorList>
    </citation>
    <scope>NUCLEOTIDE SEQUENCE [LARGE SCALE GENOMIC DNA]</scope>
    <source>
        <strain evidence="2">cv. Yunnan</strain>
    </source>
</reference>